<proteinExistence type="predicted"/>
<organism evidence="1 2">
    <name type="scientific">Vibrio bivalvicida</name>
    <dbReference type="NCBI Taxonomy" id="1276888"/>
    <lineage>
        <taxon>Bacteria</taxon>
        <taxon>Pseudomonadati</taxon>
        <taxon>Pseudomonadota</taxon>
        <taxon>Gammaproteobacteria</taxon>
        <taxon>Vibrionales</taxon>
        <taxon>Vibrionaceae</taxon>
        <taxon>Vibrio</taxon>
        <taxon>Vibrio oreintalis group</taxon>
    </lineage>
</organism>
<dbReference type="AlphaFoldDB" id="A0A177XW20"/>
<accession>A0A177XW20</accession>
<evidence type="ECO:0000313" key="2">
    <source>
        <dbReference type="Proteomes" id="UP000078406"/>
    </source>
</evidence>
<dbReference type="RefSeq" id="WP_054963622.1">
    <property type="nucleotide sequence ID" value="NZ_LLEI02000058.1"/>
</dbReference>
<name>A0A177XW20_9VIBR</name>
<reference evidence="1 2" key="1">
    <citation type="journal article" date="2016" name="Syst. Appl. Microbiol.">
        <title>Vibrio bivalvicida sp. nov., a novel larval pathogen for bivalve molluscs reared in a hatchery.</title>
        <authorList>
            <person name="Dubert J."/>
            <person name="Romalde J.L."/>
            <person name="Prado S."/>
            <person name="Barja J.L."/>
        </authorList>
    </citation>
    <scope>NUCLEOTIDE SEQUENCE [LARGE SCALE GENOMIC DNA]</scope>
    <source>
        <strain evidence="1 2">605</strain>
    </source>
</reference>
<dbReference type="EMBL" id="LLEI02000058">
    <property type="protein sequence ID" value="OAJ92803.1"/>
    <property type="molecule type" value="Genomic_DNA"/>
</dbReference>
<sequence>MSTADHKYAFDDMKESNPGYITAFVQKANAYLENDIDDSWVEEMLDELLPKHPDNIDLLGVYVSLQGVAGMLCNTVDAYQKICNAEPTFENRFSLAEALVESVEFDLFSLGSGTPKDIVIQTSKKSIQQSLMITEELTKETTDNNWRSLIDECIERAHQIKSQLTVL</sequence>
<protein>
    <submittedName>
        <fullName evidence="1">Uncharacterized protein</fullName>
    </submittedName>
</protein>
<evidence type="ECO:0000313" key="1">
    <source>
        <dbReference type="EMBL" id="OAJ92803.1"/>
    </source>
</evidence>
<comment type="caution">
    <text evidence="1">The sequence shown here is derived from an EMBL/GenBank/DDBJ whole genome shotgun (WGS) entry which is preliminary data.</text>
</comment>
<dbReference type="Proteomes" id="UP000078406">
    <property type="component" value="Unassembled WGS sequence"/>
</dbReference>
<gene>
    <name evidence="1" type="ORF">APB76_18110</name>
</gene>